<dbReference type="EMBL" id="AP015034">
    <property type="protein sequence ID" value="BAT76605.1"/>
    <property type="molecule type" value="Genomic_DNA"/>
</dbReference>
<sequence>MNPLGLITRFLCRDIFRRVVPVGPLQNLHPLASVGLHFPHLRMKRHFRQRRLRHFRQRRILLNMNHRRRRFLHKHYMRRMRKTSRKRHALVHRSRRLENPSLLNNHHSRRRPVPLLLRSLTLLLRLLRRRFLLFIKHFIIVINPEANLSPYPTEDTPLLQRVVNKSFFASSGKLSTIQFNPPEEVVLASATVAELLIVVDLNFELLELHIIWVGHNELEGLVPDRVQLLEAGGGSLPLAVEVRDHVRAGATLAIFGEKIARVDDFYDQSPYGLGWLLKRRRHLIILVEAWMRRMRINELTQWAVDSGH</sequence>
<organism evidence="1 2">
    <name type="scientific">Vigna angularis var. angularis</name>
    <dbReference type="NCBI Taxonomy" id="157739"/>
    <lineage>
        <taxon>Eukaryota</taxon>
        <taxon>Viridiplantae</taxon>
        <taxon>Streptophyta</taxon>
        <taxon>Embryophyta</taxon>
        <taxon>Tracheophyta</taxon>
        <taxon>Spermatophyta</taxon>
        <taxon>Magnoliopsida</taxon>
        <taxon>eudicotyledons</taxon>
        <taxon>Gunneridae</taxon>
        <taxon>Pentapetalae</taxon>
        <taxon>rosids</taxon>
        <taxon>fabids</taxon>
        <taxon>Fabales</taxon>
        <taxon>Fabaceae</taxon>
        <taxon>Papilionoideae</taxon>
        <taxon>50 kb inversion clade</taxon>
        <taxon>NPAAA clade</taxon>
        <taxon>indigoferoid/millettioid clade</taxon>
        <taxon>Phaseoleae</taxon>
        <taxon>Vigna</taxon>
    </lineage>
</organism>
<reference evidence="1 2" key="1">
    <citation type="journal article" date="2015" name="Sci. Rep.">
        <title>The power of single molecule real-time sequencing technology in the de novo assembly of a eukaryotic genome.</title>
        <authorList>
            <person name="Sakai H."/>
            <person name="Naito K."/>
            <person name="Ogiso-Tanaka E."/>
            <person name="Takahashi Y."/>
            <person name="Iseki K."/>
            <person name="Muto C."/>
            <person name="Satou K."/>
            <person name="Teruya K."/>
            <person name="Shiroma A."/>
            <person name="Shimoji M."/>
            <person name="Hirano T."/>
            <person name="Itoh T."/>
            <person name="Kaga A."/>
            <person name="Tomooka N."/>
        </authorList>
    </citation>
    <scope>NUCLEOTIDE SEQUENCE [LARGE SCALE GENOMIC DNA]</scope>
    <source>
        <strain evidence="2">cv. Shumari</strain>
    </source>
</reference>
<evidence type="ECO:0000313" key="2">
    <source>
        <dbReference type="Proteomes" id="UP000291084"/>
    </source>
</evidence>
<protein>
    <submittedName>
        <fullName evidence="1">Uncharacterized protein</fullName>
    </submittedName>
</protein>
<dbReference type="AlphaFoldDB" id="A0A0S3R7W7"/>
<dbReference type="Proteomes" id="UP000291084">
    <property type="component" value="Chromosome 1"/>
</dbReference>
<accession>A0A0S3R7W7</accession>
<evidence type="ECO:0000313" key="1">
    <source>
        <dbReference type="EMBL" id="BAT76605.1"/>
    </source>
</evidence>
<name>A0A0S3R7W7_PHAAN</name>
<gene>
    <name evidence="1" type="primary">Vigan.01G463400</name>
    <name evidence="1" type="ORF">VIGAN_01463400</name>
</gene>
<dbReference type="OrthoDB" id="10508153at2759"/>
<proteinExistence type="predicted"/>
<keyword evidence="2" id="KW-1185">Reference proteome</keyword>